<proteinExistence type="predicted"/>
<dbReference type="AlphaFoldDB" id="A0A4U6D8Z9"/>
<accession>A0A4U6D8Z9</accession>
<comment type="caution">
    <text evidence="1">The sequence shown here is derived from an EMBL/GenBank/DDBJ whole genome shotgun (WGS) entry which is preliminary data.</text>
</comment>
<dbReference type="OrthoDB" id="5735516at2"/>
<keyword evidence="2" id="KW-1185">Reference proteome</keyword>
<dbReference type="RefSeq" id="WP_137338270.1">
    <property type="nucleotide sequence ID" value="NZ_BSQH01000001.1"/>
</dbReference>
<dbReference type="InterPro" id="IPR046525">
    <property type="entry name" value="DUF6702"/>
</dbReference>
<name>A0A4U6D8Z9_9BACT</name>
<dbReference type="Pfam" id="PF20420">
    <property type="entry name" value="DUF6702"/>
    <property type="match status" value="1"/>
</dbReference>
<reference evidence="1 2" key="1">
    <citation type="submission" date="2019-05" db="EMBL/GenBank/DDBJ databases">
        <title>Dyadobacter AR-3-8 sp. nov., isolated from arctic soil.</title>
        <authorList>
            <person name="Chaudhary D.K."/>
        </authorList>
    </citation>
    <scope>NUCLEOTIDE SEQUENCE [LARGE SCALE GENOMIC DNA]</scope>
    <source>
        <strain evidence="1 2">AR-3-8</strain>
    </source>
</reference>
<gene>
    <name evidence="1" type="ORF">FDK13_01855</name>
</gene>
<sequence length="172" mass="20137">MSSSSYKFALKITRLTFLLIIFWLSSSFAPKHQYHVSVTQMKYDKPAKSFETSIRIFTDDLEKGLSEDNNKRIFTIKNNDQNNPFVERYVRKHFTLTNAQKKAEIQYVGKEEEADATWIYLEIPFSENPEGWKLQNSILMETFDDQVNMMNLKLPSGPKTFLYKKGQSVQTL</sequence>
<protein>
    <submittedName>
        <fullName evidence="1">Uncharacterized protein</fullName>
    </submittedName>
</protein>
<dbReference type="Proteomes" id="UP000304900">
    <property type="component" value="Unassembled WGS sequence"/>
</dbReference>
<dbReference type="EMBL" id="SZVO01000001">
    <property type="protein sequence ID" value="TKT93980.1"/>
    <property type="molecule type" value="Genomic_DNA"/>
</dbReference>
<evidence type="ECO:0000313" key="1">
    <source>
        <dbReference type="EMBL" id="TKT93980.1"/>
    </source>
</evidence>
<organism evidence="1 2">
    <name type="scientific">Dyadobacter frigoris</name>
    <dbReference type="NCBI Taxonomy" id="2576211"/>
    <lineage>
        <taxon>Bacteria</taxon>
        <taxon>Pseudomonadati</taxon>
        <taxon>Bacteroidota</taxon>
        <taxon>Cytophagia</taxon>
        <taxon>Cytophagales</taxon>
        <taxon>Spirosomataceae</taxon>
        <taxon>Dyadobacter</taxon>
    </lineage>
</organism>
<evidence type="ECO:0000313" key="2">
    <source>
        <dbReference type="Proteomes" id="UP000304900"/>
    </source>
</evidence>